<organism evidence="2 3">
    <name type="scientific">Paramuricea clavata</name>
    <name type="common">Red gorgonian</name>
    <name type="synonym">Violescent sea-whip</name>
    <dbReference type="NCBI Taxonomy" id="317549"/>
    <lineage>
        <taxon>Eukaryota</taxon>
        <taxon>Metazoa</taxon>
        <taxon>Cnidaria</taxon>
        <taxon>Anthozoa</taxon>
        <taxon>Octocorallia</taxon>
        <taxon>Malacalcyonacea</taxon>
        <taxon>Plexauridae</taxon>
        <taxon>Paramuricea</taxon>
    </lineage>
</organism>
<sequence length="134" mass="14800">MSIYSAMILEKMVPQVIRLTNSILRLFHILQHRQEHTAECQQPFAPAPPVLTHPYPSMVMPTTDVSNFVGSSNQYQSQQFGLSSMSSSATTGSNISTNQAVSQMSNPNQGHSEAFASDLRGYENLQEILISVKI</sequence>
<proteinExistence type="predicted"/>
<name>A0A6S7IX32_PARCT</name>
<evidence type="ECO:0000313" key="2">
    <source>
        <dbReference type="EMBL" id="CAB4022497.1"/>
    </source>
</evidence>
<evidence type="ECO:0000256" key="1">
    <source>
        <dbReference type="SAM" id="MobiDB-lite"/>
    </source>
</evidence>
<feature type="compositionally biased region" description="Polar residues" evidence="1">
    <location>
        <begin position="98"/>
        <end position="111"/>
    </location>
</feature>
<gene>
    <name evidence="2" type="ORF">PACLA_8A051639</name>
</gene>
<comment type="caution">
    <text evidence="2">The sequence shown here is derived from an EMBL/GenBank/DDBJ whole genome shotgun (WGS) entry which is preliminary data.</text>
</comment>
<feature type="compositionally biased region" description="Low complexity" evidence="1">
    <location>
        <begin position="83"/>
        <end position="97"/>
    </location>
</feature>
<accession>A0A6S7IX32</accession>
<dbReference type="AlphaFoldDB" id="A0A6S7IX32"/>
<evidence type="ECO:0000313" key="3">
    <source>
        <dbReference type="Proteomes" id="UP001152795"/>
    </source>
</evidence>
<dbReference type="Proteomes" id="UP001152795">
    <property type="component" value="Unassembled WGS sequence"/>
</dbReference>
<reference evidence="2" key="1">
    <citation type="submission" date="2020-04" db="EMBL/GenBank/DDBJ databases">
        <authorList>
            <person name="Alioto T."/>
            <person name="Alioto T."/>
            <person name="Gomez Garrido J."/>
        </authorList>
    </citation>
    <scope>NUCLEOTIDE SEQUENCE</scope>
    <source>
        <strain evidence="2">A484AB</strain>
    </source>
</reference>
<protein>
    <submittedName>
        <fullName evidence="2">Uncharacterized protein</fullName>
    </submittedName>
</protein>
<feature type="region of interest" description="Disordered" evidence="1">
    <location>
        <begin position="83"/>
        <end position="113"/>
    </location>
</feature>
<dbReference type="EMBL" id="CACRXK020012010">
    <property type="protein sequence ID" value="CAB4022497.1"/>
    <property type="molecule type" value="Genomic_DNA"/>
</dbReference>
<keyword evidence="3" id="KW-1185">Reference proteome</keyword>